<protein>
    <recommendedName>
        <fullName evidence="3">NurA domain-containing protein</fullName>
    </recommendedName>
</protein>
<dbReference type="AlphaFoldDB" id="A0A812EYX7"/>
<evidence type="ECO:0008006" key="3">
    <source>
        <dbReference type="Google" id="ProtNLM"/>
    </source>
</evidence>
<proteinExistence type="predicted"/>
<accession>A0A812EYX7</accession>
<reference evidence="1" key="1">
    <citation type="submission" date="2021-02" db="EMBL/GenBank/DDBJ databases">
        <authorList>
            <person name="Han P."/>
        </authorList>
    </citation>
    <scope>NUCLEOTIDE SEQUENCE</scope>
    <source>
        <strain evidence="1">Candidatus Nitrosotenuis uzonensis 5A</strain>
    </source>
</reference>
<dbReference type="Proteomes" id="UP000655759">
    <property type="component" value="Unassembled WGS sequence"/>
</dbReference>
<evidence type="ECO:0000313" key="2">
    <source>
        <dbReference type="Proteomes" id="UP000655759"/>
    </source>
</evidence>
<dbReference type="RefSeq" id="WP_205097647.1">
    <property type="nucleotide sequence ID" value="NZ_CAJNAQ010000002.1"/>
</dbReference>
<comment type="caution">
    <text evidence="1">The sequence shown here is derived from an EMBL/GenBank/DDBJ whole genome shotgun (WGS) entry which is preliminary data.</text>
</comment>
<organism evidence="1 2">
    <name type="scientific">Candidatus Nitrosotenuis uzonensis</name>
    <dbReference type="NCBI Taxonomy" id="1407055"/>
    <lineage>
        <taxon>Archaea</taxon>
        <taxon>Nitrososphaerota</taxon>
        <taxon>Candidatus Nitrosotenuis</taxon>
    </lineage>
</organism>
<dbReference type="EMBL" id="CAJNAQ010000002">
    <property type="protein sequence ID" value="CAE6485905.1"/>
    <property type="molecule type" value="Genomic_DNA"/>
</dbReference>
<name>A0A812EYX7_9ARCH</name>
<sequence length="343" mass="38455">MVMEFQKIIDELLQSSSEEFEKVKEFEPSSTDRFDDVQNLEEDDTNEIFTVSIKNGKDVKERLATINEEGTKRGVLAVDSSSVELGKTNIGLIAAIKAAVVFTDHVETFGPFIFHIHNNNKQRTYEYFAKDVFGLSGNHISPILTKMTDRIRNFIERLIQRYAASHAKDSILLWDGSLGTKKSQFDTPEELLHSSLRQAEGSGNAVIAVTKKTNLMLTSNESLFSVLGGFEGLAMVYLTDKIAVFGSKTYNVLGDTYAVKFANGGIPFRVDVWPKNKSSESLVDLIRSTTFYHGYPIELRNAHIYSKITKDEALACQKMIATKYNMPIVNVPDMHKILLSPYG</sequence>
<evidence type="ECO:0000313" key="1">
    <source>
        <dbReference type="EMBL" id="CAE6485905.1"/>
    </source>
</evidence>
<gene>
    <name evidence="1" type="ORF">NUZ5A_20070</name>
</gene>